<evidence type="ECO:0000256" key="1">
    <source>
        <dbReference type="ARBA" id="ARBA00002249"/>
    </source>
</evidence>
<feature type="transmembrane region" description="Helical" evidence="9">
    <location>
        <begin position="206"/>
        <end position="227"/>
    </location>
</feature>
<feature type="transmembrane region" description="Helical" evidence="9">
    <location>
        <begin position="31"/>
        <end position="53"/>
    </location>
</feature>
<dbReference type="GO" id="GO:0005886">
    <property type="term" value="C:plasma membrane"/>
    <property type="evidence" value="ECO:0007669"/>
    <property type="project" value="UniProtKB-SubCell"/>
</dbReference>
<feature type="transmembrane region" description="Helical" evidence="9">
    <location>
        <begin position="352"/>
        <end position="371"/>
    </location>
</feature>
<keyword evidence="6 9" id="KW-1133">Transmembrane helix</keyword>
<feature type="transmembrane region" description="Helical" evidence="9">
    <location>
        <begin position="445"/>
        <end position="465"/>
    </location>
</feature>
<keyword evidence="4" id="KW-1003">Cell membrane</keyword>
<evidence type="ECO:0000256" key="3">
    <source>
        <dbReference type="ARBA" id="ARBA00009523"/>
    </source>
</evidence>
<protein>
    <submittedName>
        <fullName evidence="10">Amino acid transporter</fullName>
    </submittedName>
</protein>
<feature type="compositionally biased region" description="Basic and acidic residues" evidence="8">
    <location>
        <begin position="1"/>
        <end position="14"/>
    </location>
</feature>
<dbReference type="PANTHER" id="PTHR42770:SF7">
    <property type="entry name" value="MEMBRANE PROTEIN"/>
    <property type="match status" value="1"/>
</dbReference>
<reference evidence="10 11" key="1">
    <citation type="submission" date="2016-01" db="EMBL/GenBank/DDBJ databases">
        <title>The new phylogeny of the genus Mycobacterium.</title>
        <authorList>
            <person name="Tarcisio F."/>
            <person name="Conor M."/>
            <person name="Antonella G."/>
            <person name="Elisabetta G."/>
            <person name="Giulia F.S."/>
            <person name="Sara T."/>
            <person name="Anna F."/>
            <person name="Clotilde B."/>
            <person name="Roberto B."/>
            <person name="Veronica D.S."/>
            <person name="Fabio R."/>
            <person name="Monica P."/>
            <person name="Olivier J."/>
            <person name="Enrico T."/>
            <person name="Nicola S."/>
        </authorList>
    </citation>
    <scope>NUCLEOTIDE SEQUENCE [LARGE SCALE GENOMIC DNA]</scope>
    <source>
        <strain evidence="10 11">ATCC 700010</strain>
    </source>
</reference>
<feature type="transmembrane region" description="Helical" evidence="9">
    <location>
        <begin position="142"/>
        <end position="164"/>
    </location>
</feature>
<evidence type="ECO:0000256" key="5">
    <source>
        <dbReference type="ARBA" id="ARBA00022692"/>
    </source>
</evidence>
<dbReference type="PIRSF" id="PIRSF006060">
    <property type="entry name" value="AA_transporter"/>
    <property type="match status" value="1"/>
</dbReference>
<evidence type="ECO:0000256" key="7">
    <source>
        <dbReference type="ARBA" id="ARBA00023136"/>
    </source>
</evidence>
<evidence type="ECO:0000256" key="9">
    <source>
        <dbReference type="SAM" id="Phobius"/>
    </source>
</evidence>
<evidence type="ECO:0000256" key="2">
    <source>
        <dbReference type="ARBA" id="ARBA00004651"/>
    </source>
</evidence>
<evidence type="ECO:0000313" key="10">
    <source>
        <dbReference type="EMBL" id="ORX12425.1"/>
    </source>
</evidence>
<dbReference type="Proteomes" id="UP000193964">
    <property type="component" value="Unassembled WGS sequence"/>
</dbReference>
<feature type="transmembrane region" description="Helical" evidence="9">
    <location>
        <begin position="247"/>
        <end position="266"/>
    </location>
</feature>
<dbReference type="Gene3D" id="1.20.1740.10">
    <property type="entry name" value="Amino acid/polyamine transporter I"/>
    <property type="match status" value="1"/>
</dbReference>
<keyword evidence="7 9" id="KW-0472">Membrane</keyword>
<comment type="subcellular location">
    <subcellularLocation>
        <location evidence="2">Cell membrane</location>
        <topology evidence="2">Multi-pass membrane protein</topology>
    </subcellularLocation>
</comment>
<feature type="transmembrane region" description="Helical" evidence="9">
    <location>
        <begin position="65"/>
        <end position="82"/>
    </location>
</feature>
<sequence>MSELHTPDSARRAPSESSGDLDSGHLGRSQLIALSLSSFVPAVGMALVPMLMFTAAGITAWPSSLLAMVSVISVGLAVTHFARRYISTGSLYSYVGEVFGPWARYLTAASLLAGFILQVATVAGIVGIFLGSFLVTHGVESALGVGVQATIYALAVGIAAWVAFRGLDTSVRIAVTLAAISVPVVACITVGSALHTGLDLSQQFAFASFTFNGTFQGVAAGAAFLVAFESCTSLAAETRDPKRNVPLAVMAVPVILGALYLVCTILQVPGLSRATESLAAGMSPTTALASQAGMWTWVSEVSDLVLAVAAFAALIGFTNYGARFLLTMSEDGLLPKTLAAVHHRHRSPHVSIAILSILGFLTMAVLVFIVGDVTTAYNAMATLLVYLWVPAYLMITAGAIALSIRERDWQPALLLGSFIGFVSMLWVYVNGIVNPPASPNDAMSWVALVVLVVLFIVLSISAATARRSSQAHPTQVDPHGTSSRA</sequence>
<feature type="transmembrane region" description="Helical" evidence="9">
    <location>
        <begin position="411"/>
        <end position="433"/>
    </location>
</feature>
<dbReference type="RefSeq" id="WP_085146122.1">
    <property type="nucleotide sequence ID" value="NZ_JACKUA010000030.1"/>
</dbReference>
<comment type="caution">
    <text evidence="10">The sequence shown here is derived from an EMBL/GenBank/DDBJ whole genome shotgun (WGS) entry which is preliminary data.</text>
</comment>
<comment type="function">
    <text evidence="1">Probable amino-acid or metabolite transport protein.</text>
</comment>
<evidence type="ECO:0000313" key="11">
    <source>
        <dbReference type="Proteomes" id="UP000193964"/>
    </source>
</evidence>
<dbReference type="InterPro" id="IPR002293">
    <property type="entry name" value="AA/rel_permease1"/>
</dbReference>
<feature type="transmembrane region" description="Helical" evidence="9">
    <location>
        <begin position="170"/>
        <end position="194"/>
    </location>
</feature>
<feature type="transmembrane region" description="Helical" evidence="9">
    <location>
        <begin position="102"/>
        <end position="130"/>
    </location>
</feature>
<dbReference type="EMBL" id="LQQA01000029">
    <property type="protein sequence ID" value="ORX12425.1"/>
    <property type="molecule type" value="Genomic_DNA"/>
</dbReference>
<dbReference type="OrthoDB" id="9762947at2"/>
<feature type="region of interest" description="Disordered" evidence="8">
    <location>
        <begin position="1"/>
        <end position="24"/>
    </location>
</feature>
<gene>
    <name evidence="10" type="ORF">AWC31_31040</name>
</gene>
<dbReference type="Pfam" id="PF13520">
    <property type="entry name" value="AA_permease_2"/>
    <property type="match status" value="1"/>
</dbReference>
<evidence type="ECO:0000256" key="4">
    <source>
        <dbReference type="ARBA" id="ARBA00022475"/>
    </source>
</evidence>
<dbReference type="PANTHER" id="PTHR42770">
    <property type="entry name" value="AMINO ACID TRANSPORTER-RELATED"/>
    <property type="match status" value="1"/>
</dbReference>
<feature type="transmembrane region" description="Helical" evidence="9">
    <location>
        <begin position="383"/>
        <end position="404"/>
    </location>
</feature>
<proteinExistence type="inferred from homology"/>
<keyword evidence="5 9" id="KW-0812">Transmembrane</keyword>
<feature type="transmembrane region" description="Helical" evidence="9">
    <location>
        <begin position="304"/>
        <end position="326"/>
    </location>
</feature>
<dbReference type="GO" id="GO:0022857">
    <property type="term" value="F:transmembrane transporter activity"/>
    <property type="evidence" value="ECO:0007669"/>
    <property type="project" value="InterPro"/>
</dbReference>
<name>A0A1X2F213_9MYCO</name>
<evidence type="ECO:0000256" key="6">
    <source>
        <dbReference type="ARBA" id="ARBA00022989"/>
    </source>
</evidence>
<dbReference type="InterPro" id="IPR050367">
    <property type="entry name" value="APC_superfamily"/>
</dbReference>
<accession>A0A1X2F213</accession>
<organism evidence="10 11">
    <name type="scientific">Mycolicibacterium wolinskyi</name>
    <dbReference type="NCBI Taxonomy" id="59750"/>
    <lineage>
        <taxon>Bacteria</taxon>
        <taxon>Bacillati</taxon>
        <taxon>Actinomycetota</taxon>
        <taxon>Actinomycetes</taxon>
        <taxon>Mycobacteriales</taxon>
        <taxon>Mycobacteriaceae</taxon>
        <taxon>Mycolicibacterium</taxon>
    </lineage>
</organism>
<comment type="similarity">
    <text evidence="3">Belongs to the amino acid-polyamine-organocation (APC) superfamily.</text>
</comment>
<dbReference type="AlphaFoldDB" id="A0A1X2F213"/>
<evidence type="ECO:0000256" key="8">
    <source>
        <dbReference type="SAM" id="MobiDB-lite"/>
    </source>
</evidence>